<feature type="compositionally biased region" description="Low complexity" evidence="1">
    <location>
        <begin position="30"/>
        <end position="41"/>
    </location>
</feature>
<feature type="domain" description="Flagellar hook-length control protein-like C-terminal" evidence="2">
    <location>
        <begin position="454"/>
        <end position="531"/>
    </location>
</feature>
<dbReference type="EMBL" id="CAJHOF010000001">
    <property type="protein sequence ID" value="CAD7287029.1"/>
    <property type="molecule type" value="Genomic_DNA"/>
</dbReference>
<evidence type="ECO:0000259" key="2">
    <source>
        <dbReference type="Pfam" id="PF02120"/>
    </source>
</evidence>
<organism evidence="3 4">
    <name type="scientific">Campylobacter majalis</name>
    <dbReference type="NCBI Taxonomy" id="2790656"/>
    <lineage>
        <taxon>Bacteria</taxon>
        <taxon>Pseudomonadati</taxon>
        <taxon>Campylobacterota</taxon>
        <taxon>Epsilonproteobacteria</taxon>
        <taxon>Campylobacterales</taxon>
        <taxon>Campylobacteraceae</taxon>
        <taxon>Campylobacter</taxon>
    </lineage>
</organism>
<evidence type="ECO:0000256" key="1">
    <source>
        <dbReference type="SAM" id="MobiDB-lite"/>
    </source>
</evidence>
<dbReference type="Proteomes" id="UP000789803">
    <property type="component" value="Unassembled WGS sequence"/>
</dbReference>
<dbReference type="InterPro" id="IPR021136">
    <property type="entry name" value="Flagellar_hook_control-like_C"/>
</dbReference>
<keyword evidence="4" id="KW-1185">Reference proteome</keyword>
<name>A0ABM8Q2J2_9BACT</name>
<proteinExistence type="predicted"/>
<dbReference type="Pfam" id="PF02120">
    <property type="entry name" value="Flg_hook"/>
    <property type="match status" value="1"/>
</dbReference>
<feature type="region of interest" description="Disordered" evidence="1">
    <location>
        <begin position="1"/>
        <end position="44"/>
    </location>
</feature>
<dbReference type="RefSeq" id="WP_229932032.1">
    <property type="nucleotide sequence ID" value="NZ_CAJHOF010000001.1"/>
</dbReference>
<reference evidence="3 4" key="1">
    <citation type="submission" date="2020-11" db="EMBL/GenBank/DDBJ databases">
        <authorList>
            <person name="Peeters C."/>
        </authorList>
    </citation>
    <scope>NUCLEOTIDE SEQUENCE [LARGE SCALE GENOMIC DNA]</scope>
    <source>
        <strain evidence="3 4">LMG 7974</strain>
    </source>
</reference>
<sequence>MNNINLTTQTSITPAQPNQSGQTGQIFKNQPSTTPQTTQHQTADKQALENIDRFINKVINEIKGANTATQTTKVMQMAQQTKIAPDLANELQNLAKMIDADDGMQNNQALKDLATKLKEFLKPIADLKTAPLNEQIKNSGIMLEANLKEALNPQKIPQSMQKLLSDIKNLSNQNLLNQILTLAKDENLDNNKSFLKLNEILKNEAEISAKILNNSALKGLFSDVNKLDNIAKFLDKTSNLSMQNADKILNQMSKLNEFTNSLNNKISLLNSEKLNQLSAFSSNLKELKSYLNEISSSINALNKIGDEAGIIKNFQILTNSQSNSSLQDKLSAAAKRLSVMLNIADLNGSNAKSNLNDVNLLTKQLKLATADVDSIQTRTAVETTKTLSSDIKSTLLSIQEKSSSLNNAQQINQLSSKMLSQIEMHQIISSVSGGLQTYLPYIWDGVDGGKVAFKQGKKDKFYAQIDLNFKEYGQVNVMIGLINKRYIDISIATTQNELKDMLLQNNKELKTAISDLGLIVSNFNLKVYSKNEISQKFKEFDGFEVGINKKA</sequence>
<gene>
    <name evidence="3" type="ORF">LMG7974_00206</name>
</gene>
<comment type="caution">
    <text evidence="3">The sequence shown here is derived from an EMBL/GenBank/DDBJ whole genome shotgun (WGS) entry which is preliminary data.</text>
</comment>
<accession>A0ABM8Q2J2</accession>
<evidence type="ECO:0000313" key="4">
    <source>
        <dbReference type="Proteomes" id="UP000789803"/>
    </source>
</evidence>
<protein>
    <recommendedName>
        <fullName evidence="2">Flagellar hook-length control protein-like C-terminal domain-containing protein</fullName>
    </recommendedName>
</protein>
<evidence type="ECO:0000313" key="3">
    <source>
        <dbReference type="EMBL" id="CAD7287029.1"/>
    </source>
</evidence>
<feature type="compositionally biased region" description="Polar residues" evidence="1">
    <location>
        <begin position="1"/>
        <end position="29"/>
    </location>
</feature>